<keyword evidence="3" id="KW-1185">Reference proteome</keyword>
<sequence>MARRGKSSGPPGSAALPPKDLAALDRSAPAPRSDLATPGLPAPESEPENGQGSALPHSINLVDFTFGNTRFRDFTARLTPKEVREDLLRFAVQMERKSHRGVDISTCALRLLEFHVETSKDIPAPLSDAYDVRLQRNVHLEEENGVELYLKLIKKAMALLPENEEARTALKESVMRIVGVEVEEEEKPELELEEEEGRGGSGKRYL</sequence>
<feature type="compositionally biased region" description="Acidic residues" evidence="1">
    <location>
        <begin position="184"/>
        <end position="196"/>
    </location>
</feature>
<gene>
    <name evidence="2" type="ORF">SELMODRAFT_448224</name>
</gene>
<dbReference type="HOGENOM" id="CLU_1333895_0_0_1"/>
<evidence type="ECO:0000313" key="3">
    <source>
        <dbReference type="Proteomes" id="UP000001514"/>
    </source>
</evidence>
<dbReference type="Proteomes" id="UP000001514">
    <property type="component" value="Unassembled WGS sequence"/>
</dbReference>
<dbReference type="Gramene" id="EFJ08006">
    <property type="protein sequence ID" value="EFJ08006"/>
    <property type="gene ID" value="SELMODRAFT_448224"/>
</dbReference>
<accession>D8T5Q1</accession>
<feature type="region of interest" description="Disordered" evidence="1">
    <location>
        <begin position="1"/>
        <end position="54"/>
    </location>
</feature>
<feature type="compositionally biased region" description="Low complexity" evidence="1">
    <location>
        <begin position="7"/>
        <end position="25"/>
    </location>
</feature>
<dbReference type="InParanoid" id="D8T5Q1"/>
<evidence type="ECO:0000256" key="1">
    <source>
        <dbReference type="SAM" id="MobiDB-lite"/>
    </source>
</evidence>
<protein>
    <submittedName>
        <fullName evidence="2">Uncharacterized protein</fullName>
    </submittedName>
</protein>
<feature type="region of interest" description="Disordered" evidence="1">
    <location>
        <begin position="184"/>
        <end position="206"/>
    </location>
</feature>
<proteinExistence type="predicted"/>
<evidence type="ECO:0000313" key="2">
    <source>
        <dbReference type="EMBL" id="EFJ08006.1"/>
    </source>
</evidence>
<dbReference type="KEGG" id="smo:SELMODRAFT_448224"/>
<dbReference type="AlphaFoldDB" id="D8T5Q1"/>
<organism evidence="3">
    <name type="scientific">Selaginella moellendorffii</name>
    <name type="common">Spikemoss</name>
    <dbReference type="NCBI Taxonomy" id="88036"/>
    <lineage>
        <taxon>Eukaryota</taxon>
        <taxon>Viridiplantae</taxon>
        <taxon>Streptophyta</taxon>
        <taxon>Embryophyta</taxon>
        <taxon>Tracheophyta</taxon>
        <taxon>Lycopodiopsida</taxon>
        <taxon>Selaginellales</taxon>
        <taxon>Selaginellaceae</taxon>
        <taxon>Selaginella</taxon>
    </lineage>
</organism>
<dbReference type="EMBL" id="GL377678">
    <property type="protein sequence ID" value="EFJ08006.1"/>
    <property type="molecule type" value="Genomic_DNA"/>
</dbReference>
<name>D8T5Q1_SELML</name>
<reference evidence="2 3" key="1">
    <citation type="journal article" date="2011" name="Science">
        <title>The Selaginella genome identifies genetic changes associated with the evolution of vascular plants.</title>
        <authorList>
            <person name="Banks J.A."/>
            <person name="Nishiyama T."/>
            <person name="Hasebe M."/>
            <person name="Bowman J.L."/>
            <person name="Gribskov M."/>
            <person name="dePamphilis C."/>
            <person name="Albert V.A."/>
            <person name="Aono N."/>
            <person name="Aoyama T."/>
            <person name="Ambrose B.A."/>
            <person name="Ashton N.W."/>
            <person name="Axtell M.J."/>
            <person name="Barker E."/>
            <person name="Barker M.S."/>
            <person name="Bennetzen J.L."/>
            <person name="Bonawitz N.D."/>
            <person name="Chapple C."/>
            <person name="Cheng C."/>
            <person name="Correa L.G."/>
            <person name="Dacre M."/>
            <person name="DeBarry J."/>
            <person name="Dreyer I."/>
            <person name="Elias M."/>
            <person name="Engstrom E.M."/>
            <person name="Estelle M."/>
            <person name="Feng L."/>
            <person name="Finet C."/>
            <person name="Floyd S.K."/>
            <person name="Frommer W.B."/>
            <person name="Fujita T."/>
            <person name="Gramzow L."/>
            <person name="Gutensohn M."/>
            <person name="Harholt J."/>
            <person name="Hattori M."/>
            <person name="Heyl A."/>
            <person name="Hirai T."/>
            <person name="Hiwatashi Y."/>
            <person name="Ishikawa M."/>
            <person name="Iwata M."/>
            <person name="Karol K.G."/>
            <person name="Koehler B."/>
            <person name="Kolukisaoglu U."/>
            <person name="Kubo M."/>
            <person name="Kurata T."/>
            <person name="Lalonde S."/>
            <person name="Li K."/>
            <person name="Li Y."/>
            <person name="Litt A."/>
            <person name="Lyons E."/>
            <person name="Manning G."/>
            <person name="Maruyama T."/>
            <person name="Michael T.P."/>
            <person name="Mikami K."/>
            <person name="Miyazaki S."/>
            <person name="Morinaga S."/>
            <person name="Murata T."/>
            <person name="Mueller-Roeber B."/>
            <person name="Nelson D.R."/>
            <person name="Obara M."/>
            <person name="Oguri Y."/>
            <person name="Olmstead R.G."/>
            <person name="Onodera N."/>
            <person name="Petersen B.L."/>
            <person name="Pils B."/>
            <person name="Prigge M."/>
            <person name="Rensing S.A."/>
            <person name="Riano-Pachon D.M."/>
            <person name="Roberts A.W."/>
            <person name="Sato Y."/>
            <person name="Scheller H.V."/>
            <person name="Schulz B."/>
            <person name="Schulz C."/>
            <person name="Shakirov E.V."/>
            <person name="Shibagaki N."/>
            <person name="Shinohara N."/>
            <person name="Shippen D.E."/>
            <person name="Soerensen I."/>
            <person name="Sotooka R."/>
            <person name="Sugimoto N."/>
            <person name="Sugita M."/>
            <person name="Sumikawa N."/>
            <person name="Tanurdzic M."/>
            <person name="Theissen G."/>
            <person name="Ulvskov P."/>
            <person name="Wakazuki S."/>
            <person name="Weng J.K."/>
            <person name="Willats W.W."/>
            <person name="Wipf D."/>
            <person name="Wolf P.G."/>
            <person name="Yang L."/>
            <person name="Zimmer A.D."/>
            <person name="Zhu Q."/>
            <person name="Mitros T."/>
            <person name="Hellsten U."/>
            <person name="Loque D."/>
            <person name="Otillar R."/>
            <person name="Salamov A."/>
            <person name="Schmutz J."/>
            <person name="Shapiro H."/>
            <person name="Lindquist E."/>
            <person name="Lucas S."/>
            <person name="Rokhsar D."/>
            <person name="Grigoriev I.V."/>
        </authorList>
    </citation>
    <scope>NUCLEOTIDE SEQUENCE [LARGE SCALE GENOMIC DNA]</scope>
</reference>